<protein>
    <submittedName>
        <fullName evidence="3">Uncharacterized protein</fullName>
    </submittedName>
</protein>
<evidence type="ECO:0000256" key="1">
    <source>
        <dbReference type="SAM" id="MobiDB-lite"/>
    </source>
</evidence>
<proteinExistence type="predicted"/>
<feature type="region of interest" description="Disordered" evidence="1">
    <location>
        <begin position="29"/>
        <end position="78"/>
    </location>
</feature>
<dbReference type="Proteomes" id="UP000502498">
    <property type="component" value="Chromosome"/>
</dbReference>
<dbReference type="RefSeq" id="WP_172990281.1">
    <property type="nucleotide sequence ID" value="NZ_CP054038.1"/>
</dbReference>
<reference evidence="3 4" key="1">
    <citation type="submission" date="2020-05" db="EMBL/GenBank/DDBJ databases">
        <title>Strain PA2F3 complete genome.</title>
        <authorList>
            <person name="Kim Y.-S."/>
            <person name="Kim S.-J."/>
            <person name="Jung H.-k."/>
            <person name="Kim S.-E."/>
            <person name="Kim K.-H."/>
        </authorList>
    </citation>
    <scope>NUCLEOTIDE SEQUENCE [LARGE SCALE GENOMIC DNA]</scope>
    <source>
        <strain evidence="3 4">PA2F3</strain>
    </source>
</reference>
<dbReference type="PROSITE" id="PS51257">
    <property type="entry name" value="PROKAR_LIPOPROTEIN"/>
    <property type="match status" value="1"/>
</dbReference>
<evidence type="ECO:0000313" key="3">
    <source>
        <dbReference type="EMBL" id="QKJ19845.1"/>
    </source>
</evidence>
<dbReference type="EMBL" id="CP054038">
    <property type="protein sequence ID" value="QKJ19845.1"/>
    <property type="molecule type" value="Genomic_DNA"/>
</dbReference>
<feature type="compositionally biased region" description="Low complexity" evidence="1">
    <location>
        <begin position="30"/>
        <end position="71"/>
    </location>
</feature>
<feature type="chain" id="PRO_5039415717" evidence="2">
    <location>
        <begin position="25"/>
        <end position="226"/>
    </location>
</feature>
<organism evidence="3 4">
    <name type="scientific">Microbacterium hominis</name>
    <dbReference type="NCBI Taxonomy" id="162426"/>
    <lineage>
        <taxon>Bacteria</taxon>
        <taxon>Bacillati</taxon>
        <taxon>Actinomycetota</taxon>
        <taxon>Actinomycetes</taxon>
        <taxon>Micrococcales</taxon>
        <taxon>Microbacteriaceae</taxon>
        <taxon>Microbacterium</taxon>
    </lineage>
</organism>
<keyword evidence="2" id="KW-0732">Signal</keyword>
<evidence type="ECO:0000256" key="2">
    <source>
        <dbReference type="SAM" id="SignalP"/>
    </source>
</evidence>
<gene>
    <name evidence="3" type="ORF">HQM25_11075</name>
</gene>
<evidence type="ECO:0000313" key="4">
    <source>
        <dbReference type="Proteomes" id="UP000502498"/>
    </source>
</evidence>
<name>A0A7D4U510_9MICO</name>
<feature type="signal peptide" evidence="2">
    <location>
        <begin position="1"/>
        <end position="24"/>
    </location>
</feature>
<dbReference type="AlphaFoldDB" id="A0A7D4U510"/>
<accession>A0A7D4U510</accession>
<sequence>MPYTRARGRIAVAVLTTGLLVAMAGCAPETPSAGPTSRPAASSASPRPSTPAATSPAPAAPTATAPAATSSPPVPTGFAVPDSCDRLISASMRSTVEAQVGPLNDPGVTMLSTQNATALELLGSGIPTLRCTWGRPGEVGVSTTVSALDSAQVDAVTGALAEAGFGCEPVAGGALCRIEQRGVTLDDQPYLLGEDHFLRDGGWIATAWLNAHPEGYTDDIIASLWG</sequence>